<dbReference type="OrthoDB" id="10056927at2759"/>
<evidence type="ECO:0000256" key="4">
    <source>
        <dbReference type="ARBA" id="ARBA00023157"/>
    </source>
</evidence>
<evidence type="ECO:0000259" key="9">
    <source>
        <dbReference type="Pfam" id="PF05428"/>
    </source>
</evidence>
<evidence type="ECO:0000256" key="5">
    <source>
        <dbReference type="ARBA" id="ARBA00023180"/>
    </source>
</evidence>
<dbReference type="GO" id="GO:0051460">
    <property type="term" value="P:negative regulation of corticotropin secretion"/>
    <property type="evidence" value="ECO:0007669"/>
    <property type="project" value="TreeGrafter"/>
</dbReference>
<sequence length="459" mass="51255">MQMHSRALHVLALALTAVVRAGCDDKAKWYSELRHILKNCPFESRNGSGQDELLEAFRRCVQQRAINTLDALFNNDVIPVFDGIDLVRYHKASNENSTKSNDTFAFENKLGNDTSWSTIIWNRVTRILRTHAIRINIDYMFNAGSTTSNSSQPETSDNAVQGRRRHHRRRHHHLMPLMMMGMFLMGSVLIPMGFQFLAVLGGKALILAKMALILSSIQGLKKIATSGVNYGLYHHSPELHGWHDRSQQVIDGWELNGEVFPSEGDHPLLMKERVNEFCGKNRWFRKTFVSSQNAAILQYRVPLRGKGFVVSVKYPKHPRPCNVLSVSTTDPFTLRNYGRRINCTFTAVYPGVVRVIALGVGGSDSQGIARTTETGTLRKCNARNPRDQVQIGGSHGLDTTKLEVIDSICGIDSKPEIKELVAYEVTSVRLVSSGYYDNSVTVGISPITEDDLLDPASGL</sequence>
<dbReference type="InterPro" id="IPR056177">
    <property type="entry name" value="CRF-BP_N"/>
</dbReference>
<organism evidence="11 12">
    <name type="scientific">Ooceraea biroi</name>
    <name type="common">Clonal raider ant</name>
    <name type="synonym">Cerapachys biroi</name>
    <dbReference type="NCBI Taxonomy" id="2015173"/>
    <lineage>
        <taxon>Eukaryota</taxon>
        <taxon>Metazoa</taxon>
        <taxon>Ecdysozoa</taxon>
        <taxon>Arthropoda</taxon>
        <taxon>Hexapoda</taxon>
        <taxon>Insecta</taxon>
        <taxon>Pterygota</taxon>
        <taxon>Neoptera</taxon>
        <taxon>Endopterygota</taxon>
        <taxon>Hymenoptera</taxon>
        <taxon>Apocrita</taxon>
        <taxon>Aculeata</taxon>
        <taxon>Formicoidea</taxon>
        <taxon>Formicidae</taxon>
        <taxon>Dorylinae</taxon>
        <taxon>Ooceraea</taxon>
    </lineage>
</organism>
<dbReference type="PANTHER" id="PTHR10278">
    <property type="entry name" value="CORTICOTROPIN-RELEASING FACTOR-BINDING PROTEIN"/>
    <property type="match status" value="1"/>
</dbReference>
<dbReference type="InterPro" id="IPR012464">
    <property type="entry name" value="DUF1676"/>
</dbReference>
<keyword evidence="7" id="KW-0472">Membrane</keyword>
<dbReference type="GO" id="GO:0009755">
    <property type="term" value="P:hormone-mediated signaling pathway"/>
    <property type="evidence" value="ECO:0007669"/>
    <property type="project" value="TreeGrafter"/>
</dbReference>
<comment type="subcellular location">
    <subcellularLocation>
        <location evidence="1">Secreted</location>
    </subcellularLocation>
</comment>
<feature type="compositionally biased region" description="Polar residues" evidence="6">
    <location>
        <begin position="146"/>
        <end position="159"/>
    </location>
</feature>
<dbReference type="STRING" id="2015173.A0A026WRJ8"/>
<evidence type="ECO:0000256" key="8">
    <source>
        <dbReference type="SAM" id="SignalP"/>
    </source>
</evidence>
<dbReference type="Pfam" id="PF05428">
    <property type="entry name" value="CRF-BP_N"/>
    <property type="match status" value="1"/>
</dbReference>
<feature type="region of interest" description="Disordered" evidence="6">
    <location>
        <begin position="146"/>
        <end position="169"/>
    </location>
</feature>
<keyword evidence="2" id="KW-0964">Secreted</keyword>
<evidence type="ECO:0000259" key="10">
    <source>
        <dbReference type="Pfam" id="PF23541"/>
    </source>
</evidence>
<evidence type="ECO:0000313" key="12">
    <source>
        <dbReference type="Proteomes" id="UP000053097"/>
    </source>
</evidence>
<gene>
    <name evidence="11" type="ORF">X777_14829</name>
</gene>
<keyword evidence="12" id="KW-1185">Reference proteome</keyword>
<evidence type="ECO:0000256" key="2">
    <source>
        <dbReference type="ARBA" id="ARBA00022525"/>
    </source>
</evidence>
<reference evidence="11 12" key="1">
    <citation type="journal article" date="2014" name="Curr. Biol.">
        <title>The genome of the clonal raider ant Cerapachys biroi.</title>
        <authorList>
            <person name="Oxley P.R."/>
            <person name="Ji L."/>
            <person name="Fetter-Pruneda I."/>
            <person name="McKenzie S.K."/>
            <person name="Li C."/>
            <person name="Hu H."/>
            <person name="Zhang G."/>
            <person name="Kronauer D.J."/>
        </authorList>
    </citation>
    <scope>NUCLEOTIDE SEQUENCE [LARGE SCALE GENOMIC DNA]</scope>
</reference>
<feature type="domain" description="Corticotropin-releasing factor binding protein C-terminal" evidence="10">
    <location>
        <begin position="323"/>
        <end position="444"/>
    </location>
</feature>
<evidence type="ECO:0000256" key="1">
    <source>
        <dbReference type="ARBA" id="ARBA00004613"/>
    </source>
</evidence>
<feature type="chain" id="PRO_5001541288" evidence="8">
    <location>
        <begin position="22"/>
        <end position="459"/>
    </location>
</feature>
<dbReference type="EMBL" id="KK107119">
    <property type="protein sequence ID" value="EZA58660.1"/>
    <property type="molecule type" value="Genomic_DNA"/>
</dbReference>
<accession>A0A026WRJ8</accession>
<dbReference type="Pfam" id="PF07898">
    <property type="entry name" value="DUF1676"/>
    <property type="match status" value="1"/>
</dbReference>
<feature type="signal peptide" evidence="8">
    <location>
        <begin position="1"/>
        <end position="21"/>
    </location>
</feature>
<evidence type="ECO:0000256" key="3">
    <source>
        <dbReference type="ARBA" id="ARBA00022729"/>
    </source>
</evidence>
<evidence type="ECO:0000256" key="6">
    <source>
        <dbReference type="SAM" id="MobiDB-lite"/>
    </source>
</evidence>
<dbReference type="InterPro" id="IPR008435">
    <property type="entry name" value="CRF-bd"/>
</dbReference>
<keyword evidence="7" id="KW-1133">Transmembrane helix</keyword>
<keyword evidence="5" id="KW-0325">Glycoprotein</keyword>
<feature type="transmembrane region" description="Helical" evidence="7">
    <location>
        <begin position="174"/>
        <end position="200"/>
    </location>
</feature>
<proteinExistence type="predicted"/>
<dbReference type="GO" id="GO:0051424">
    <property type="term" value="F:corticotropin-releasing hormone binding"/>
    <property type="evidence" value="ECO:0007669"/>
    <property type="project" value="InterPro"/>
</dbReference>
<feature type="domain" description="Corticotropin-releasing factor binding protein N-terminal" evidence="9">
    <location>
        <begin position="248"/>
        <end position="313"/>
    </location>
</feature>
<dbReference type="Pfam" id="PF23541">
    <property type="entry name" value="CRF-BP_C"/>
    <property type="match status" value="1"/>
</dbReference>
<evidence type="ECO:0000256" key="7">
    <source>
        <dbReference type="SAM" id="Phobius"/>
    </source>
</evidence>
<keyword evidence="3 8" id="KW-0732">Signal</keyword>
<name>A0A026WRJ8_OOCBI</name>
<keyword evidence="4" id="KW-1015">Disulfide bond</keyword>
<dbReference type="PANTHER" id="PTHR10278:SF0">
    <property type="entry name" value="CORTICOTROPIN-RELEASING FACTOR-BINDING PROTEIN"/>
    <property type="match status" value="1"/>
</dbReference>
<dbReference type="GO" id="GO:0005615">
    <property type="term" value="C:extracellular space"/>
    <property type="evidence" value="ECO:0007669"/>
    <property type="project" value="TreeGrafter"/>
</dbReference>
<protein>
    <submittedName>
        <fullName evidence="11">Corticotropin-releasing factor-binding protein</fullName>
    </submittedName>
</protein>
<dbReference type="Proteomes" id="UP000053097">
    <property type="component" value="Unassembled WGS sequence"/>
</dbReference>
<dbReference type="InterPro" id="IPR056178">
    <property type="entry name" value="CRF-BP_C"/>
</dbReference>
<dbReference type="AlphaFoldDB" id="A0A026WRJ8"/>
<keyword evidence="7" id="KW-0812">Transmembrane</keyword>
<evidence type="ECO:0000313" key="11">
    <source>
        <dbReference type="EMBL" id="EZA58660.1"/>
    </source>
</evidence>